<dbReference type="KEGG" id="pfy:PFICI_14087"/>
<dbReference type="SUPFAM" id="SSF103473">
    <property type="entry name" value="MFS general substrate transporter"/>
    <property type="match status" value="1"/>
</dbReference>
<dbReference type="Proteomes" id="UP000030651">
    <property type="component" value="Unassembled WGS sequence"/>
</dbReference>
<evidence type="ECO:0000259" key="9">
    <source>
        <dbReference type="PROSITE" id="PS50850"/>
    </source>
</evidence>
<evidence type="ECO:0000256" key="6">
    <source>
        <dbReference type="ARBA" id="ARBA00037968"/>
    </source>
</evidence>
<feature type="transmembrane region" description="Helical" evidence="8">
    <location>
        <begin position="128"/>
        <end position="149"/>
    </location>
</feature>
<dbReference type="GO" id="GO:0022857">
    <property type="term" value="F:transmembrane transporter activity"/>
    <property type="evidence" value="ECO:0007669"/>
    <property type="project" value="InterPro"/>
</dbReference>
<feature type="transmembrane region" description="Helical" evidence="8">
    <location>
        <begin position="223"/>
        <end position="243"/>
    </location>
</feature>
<reference evidence="11" key="1">
    <citation type="journal article" date="2015" name="BMC Genomics">
        <title>Genomic and transcriptomic analysis of the endophytic fungus Pestalotiopsis fici reveals its lifestyle and high potential for synthesis of natural products.</title>
        <authorList>
            <person name="Wang X."/>
            <person name="Zhang X."/>
            <person name="Liu L."/>
            <person name="Xiang M."/>
            <person name="Wang W."/>
            <person name="Sun X."/>
            <person name="Che Y."/>
            <person name="Guo L."/>
            <person name="Liu G."/>
            <person name="Guo L."/>
            <person name="Wang C."/>
            <person name="Yin W.B."/>
            <person name="Stadler M."/>
            <person name="Zhang X."/>
            <person name="Liu X."/>
        </authorList>
    </citation>
    <scope>NUCLEOTIDE SEQUENCE [LARGE SCALE GENOMIC DNA]</scope>
    <source>
        <strain evidence="11">W106-1 / CGMCC3.15140</strain>
    </source>
</reference>
<dbReference type="InterPro" id="IPR011701">
    <property type="entry name" value="MFS"/>
</dbReference>
<evidence type="ECO:0000313" key="11">
    <source>
        <dbReference type="Proteomes" id="UP000030651"/>
    </source>
</evidence>
<proteinExistence type="inferred from homology"/>
<organism evidence="10 11">
    <name type="scientific">Pestalotiopsis fici (strain W106-1 / CGMCC3.15140)</name>
    <dbReference type="NCBI Taxonomy" id="1229662"/>
    <lineage>
        <taxon>Eukaryota</taxon>
        <taxon>Fungi</taxon>
        <taxon>Dikarya</taxon>
        <taxon>Ascomycota</taxon>
        <taxon>Pezizomycotina</taxon>
        <taxon>Sordariomycetes</taxon>
        <taxon>Xylariomycetidae</taxon>
        <taxon>Amphisphaeriales</taxon>
        <taxon>Sporocadaceae</taxon>
        <taxon>Pestalotiopsis</taxon>
    </lineage>
</organism>
<dbReference type="OMA" id="RSEQVIW"/>
<feature type="transmembrane region" description="Helical" evidence="8">
    <location>
        <begin position="296"/>
        <end position="316"/>
    </location>
</feature>
<evidence type="ECO:0000313" key="10">
    <source>
        <dbReference type="EMBL" id="ETS74221.1"/>
    </source>
</evidence>
<gene>
    <name evidence="10" type="ORF">PFICI_14087</name>
</gene>
<dbReference type="GO" id="GO:0016020">
    <property type="term" value="C:membrane"/>
    <property type="evidence" value="ECO:0007669"/>
    <property type="project" value="UniProtKB-SubCell"/>
</dbReference>
<dbReference type="GeneID" id="19279100"/>
<evidence type="ECO:0000256" key="8">
    <source>
        <dbReference type="SAM" id="Phobius"/>
    </source>
</evidence>
<feature type="transmembrane region" description="Helical" evidence="8">
    <location>
        <begin position="193"/>
        <end position="211"/>
    </location>
</feature>
<keyword evidence="2" id="KW-0813">Transport</keyword>
<evidence type="ECO:0000256" key="5">
    <source>
        <dbReference type="ARBA" id="ARBA00023136"/>
    </source>
</evidence>
<feature type="transmembrane region" description="Helical" evidence="8">
    <location>
        <begin position="161"/>
        <end position="181"/>
    </location>
</feature>
<dbReference type="FunFam" id="1.20.1250.20:FF:000064">
    <property type="entry name" value="MFS allantoate transporter"/>
    <property type="match status" value="1"/>
</dbReference>
<name>W3WN49_PESFW</name>
<dbReference type="InParanoid" id="W3WN49"/>
<feature type="region of interest" description="Disordered" evidence="7">
    <location>
        <begin position="1"/>
        <end position="24"/>
    </location>
</feature>
<evidence type="ECO:0000256" key="3">
    <source>
        <dbReference type="ARBA" id="ARBA00022692"/>
    </source>
</evidence>
<feature type="transmembrane region" description="Helical" evidence="8">
    <location>
        <begin position="386"/>
        <end position="405"/>
    </location>
</feature>
<dbReference type="Gene3D" id="1.20.1250.20">
    <property type="entry name" value="MFS general substrate transporter like domains"/>
    <property type="match status" value="2"/>
</dbReference>
<dbReference type="OrthoDB" id="6730379at2759"/>
<dbReference type="eggNOG" id="KOG2533">
    <property type="taxonomic scope" value="Eukaryota"/>
</dbReference>
<feature type="domain" description="Major facilitator superfamily (MFS) profile" evidence="9">
    <location>
        <begin position="64"/>
        <end position="492"/>
    </location>
</feature>
<dbReference type="EMBL" id="KI912120">
    <property type="protein sequence ID" value="ETS74221.1"/>
    <property type="molecule type" value="Genomic_DNA"/>
</dbReference>
<feature type="transmembrane region" description="Helical" evidence="8">
    <location>
        <begin position="356"/>
        <end position="374"/>
    </location>
</feature>
<dbReference type="InterPro" id="IPR036259">
    <property type="entry name" value="MFS_trans_sf"/>
</dbReference>
<feature type="transmembrane region" description="Helical" evidence="8">
    <location>
        <begin position="328"/>
        <end position="349"/>
    </location>
</feature>
<comment type="similarity">
    <text evidence="6">Belongs to the major facilitator superfamily. Allantoate permease family.</text>
</comment>
<feature type="transmembrane region" description="Helical" evidence="8">
    <location>
        <begin position="101"/>
        <end position="121"/>
    </location>
</feature>
<dbReference type="InterPro" id="IPR020846">
    <property type="entry name" value="MFS_dom"/>
</dbReference>
<dbReference type="PROSITE" id="PS50850">
    <property type="entry name" value="MFS"/>
    <property type="match status" value="1"/>
</dbReference>
<keyword evidence="3 8" id="KW-0812">Transmembrane</keyword>
<dbReference type="Pfam" id="PF07690">
    <property type="entry name" value="MFS_1"/>
    <property type="match status" value="1"/>
</dbReference>
<accession>W3WN49</accession>
<keyword evidence="5 8" id="KW-0472">Membrane</keyword>
<sequence length="492" mass="54452">MTTENVHPGGQPAGSEPRDEEKHVSEKVVEGCDVGVVALTGAVSHIDPDGPEAKRVLRKIDLHLMPLLMITYMIQFLDKSCVSYAALWGMKEDAHLVGSEYSWLTTIFYLGYLFFEFPVGFLFQHFNIARTCGIFITLWGLVLLCMTAADDFAGLATARFFLGALESGVSPCFVLMTTMFYKRSEQPLRTGIWFSMNGVAQILGGLIAYGIGYIDSALPSWKYPFVIFGSATILWGLVFTFFAPSNPTKASWLTAEEKEIAVLRLLENETGIDNKTIKWYQVKEALLDTRFWVMNLYMLVNCIPNGAITAFGPLILNGFGFTKFQATLLGMPTGATQVMALWIAGYLAAKVNGCRHFLMIGGILIAILGSSLIYGLSDEQRVGRLFGYYIIVGFSVAFVQGLGIIQANVAGRTKKNVFTSSVFVSYCIGNLIGPQVFLEREAPQYRTGFAVIIGAFAFQRDRAAQNQESSFDTEQSLSDLTDKENPHFRYVL</sequence>
<dbReference type="HOGENOM" id="CLU_001265_0_5_1"/>
<protein>
    <recommendedName>
        <fullName evidence="9">Major facilitator superfamily (MFS) profile domain-containing protein</fullName>
    </recommendedName>
</protein>
<keyword evidence="4 8" id="KW-1133">Transmembrane helix</keyword>
<evidence type="ECO:0000256" key="2">
    <source>
        <dbReference type="ARBA" id="ARBA00022448"/>
    </source>
</evidence>
<feature type="transmembrane region" description="Helical" evidence="8">
    <location>
        <begin position="64"/>
        <end position="89"/>
    </location>
</feature>
<evidence type="ECO:0000256" key="4">
    <source>
        <dbReference type="ARBA" id="ARBA00022989"/>
    </source>
</evidence>
<dbReference type="PANTHER" id="PTHR43791:SF97">
    <property type="entry name" value="ALLANTOATE TRANSPORTER, PUTATIVE (AFU_ORTHOLOGUE AFUA_1G14700)-RELATED"/>
    <property type="match status" value="1"/>
</dbReference>
<dbReference type="RefSeq" id="XP_007840859.1">
    <property type="nucleotide sequence ID" value="XM_007842668.1"/>
</dbReference>
<dbReference type="PANTHER" id="PTHR43791">
    <property type="entry name" value="PERMEASE-RELATED"/>
    <property type="match status" value="1"/>
</dbReference>
<evidence type="ECO:0000256" key="7">
    <source>
        <dbReference type="SAM" id="MobiDB-lite"/>
    </source>
</evidence>
<evidence type="ECO:0000256" key="1">
    <source>
        <dbReference type="ARBA" id="ARBA00004141"/>
    </source>
</evidence>
<keyword evidence="11" id="KW-1185">Reference proteome</keyword>
<dbReference type="AlphaFoldDB" id="W3WN49"/>
<comment type="subcellular location">
    <subcellularLocation>
        <location evidence="1">Membrane</location>
        <topology evidence="1">Multi-pass membrane protein</topology>
    </subcellularLocation>
</comment>